<keyword evidence="1" id="KW-0472">Membrane</keyword>
<proteinExistence type="predicted"/>
<evidence type="ECO:0000313" key="2">
    <source>
        <dbReference type="EMBL" id="MFD1340894.1"/>
    </source>
</evidence>
<name>A0ABW3ZCU8_9RHOB</name>
<dbReference type="PIRSF" id="PIRSF002599">
    <property type="entry name" value="Cold_shock_A"/>
    <property type="match status" value="1"/>
</dbReference>
<reference evidence="3" key="1">
    <citation type="journal article" date="2019" name="Int. J. Syst. Evol. Microbiol.">
        <title>The Global Catalogue of Microorganisms (GCM) 10K type strain sequencing project: providing services to taxonomists for standard genome sequencing and annotation.</title>
        <authorList>
            <consortium name="The Broad Institute Genomics Platform"/>
            <consortium name="The Broad Institute Genome Sequencing Center for Infectious Disease"/>
            <person name="Wu L."/>
            <person name="Ma J."/>
        </authorList>
    </citation>
    <scope>NUCLEOTIDE SEQUENCE [LARGE SCALE GENOMIC DNA]</scope>
    <source>
        <strain evidence="3">CCUG 62953</strain>
    </source>
</reference>
<protein>
    <submittedName>
        <fullName evidence="2">DUF1294 domain-containing protein</fullName>
    </submittedName>
</protein>
<dbReference type="EMBL" id="JBHTMU010000001">
    <property type="protein sequence ID" value="MFD1340894.1"/>
    <property type="molecule type" value="Genomic_DNA"/>
</dbReference>
<keyword evidence="1" id="KW-1133">Transmembrane helix</keyword>
<gene>
    <name evidence="2" type="ORF">ACFQ4E_00495</name>
</gene>
<dbReference type="InterPro" id="IPR010718">
    <property type="entry name" value="DUF1294"/>
</dbReference>
<dbReference type="Pfam" id="PF06961">
    <property type="entry name" value="DUF1294"/>
    <property type="match status" value="1"/>
</dbReference>
<evidence type="ECO:0000313" key="3">
    <source>
        <dbReference type="Proteomes" id="UP001597135"/>
    </source>
</evidence>
<accession>A0ABW3ZCU8</accession>
<feature type="transmembrane region" description="Helical" evidence="1">
    <location>
        <begin position="36"/>
        <end position="54"/>
    </location>
</feature>
<keyword evidence="1" id="KW-0812">Transmembrane</keyword>
<comment type="caution">
    <text evidence="2">The sequence shown here is derived from an EMBL/GenBank/DDBJ whole genome shotgun (WGS) entry which is preliminary data.</text>
</comment>
<sequence>MIWLTLWCVAVNVAALGAFAVDKARAEESGPRIPESTLLLLAAAGGWPGAKIGQQACRHKTRKQPFRLWLDGIGLAWAAGLLALWLV</sequence>
<dbReference type="InterPro" id="IPR012156">
    <property type="entry name" value="Cold_shock_CspA"/>
</dbReference>
<feature type="transmembrane region" description="Helical" evidence="1">
    <location>
        <begin position="66"/>
        <end position="86"/>
    </location>
</feature>
<evidence type="ECO:0000256" key="1">
    <source>
        <dbReference type="SAM" id="Phobius"/>
    </source>
</evidence>
<keyword evidence="3" id="KW-1185">Reference proteome</keyword>
<organism evidence="2 3">
    <name type="scientific">Litorisediminicola beolgyonensis</name>
    <dbReference type="NCBI Taxonomy" id="1173614"/>
    <lineage>
        <taxon>Bacteria</taxon>
        <taxon>Pseudomonadati</taxon>
        <taxon>Pseudomonadota</taxon>
        <taxon>Alphaproteobacteria</taxon>
        <taxon>Rhodobacterales</taxon>
        <taxon>Paracoccaceae</taxon>
        <taxon>Litorisediminicola</taxon>
    </lineage>
</organism>
<dbReference type="RefSeq" id="WP_386800953.1">
    <property type="nucleotide sequence ID" value="NZ_JBHTMU010000001.1"/>
</dbReference>
<dbReference type="Proteomes" id="UP001597135">
    <property type="component" value="Unassembled WGS sequence"/>
</dbReference>